<organism evidence="9 10">
    <name type="scientific">Kluyveromyces lactis (strain ATCC 8585 / CBS 2359 / DSM 70799 / NBRC 1267 / NRRL Y-1140 / WM37)</name>
    <name type="common">Yeast</name>
    <name type="synonym">Candida sphaerica</name>
    <dbReference type="NCBI Taxonomy" id="284590"/>
    <lineage>
        <taxon>Eukaryota</taxon>
        <taxon>Fungi</taxon>
        <taxon>Dikarya</taxon>
        <taxon>Ascomycota</taxon>
        <taxon>Saccharomycotina</taxon>
        <taxon>Saccharomycetes</taxon>
        <taxon>Saccharomycetales</taxon>
        <taxon>Saccharomycetaceae</taxon>
        <taxon>Kluyveromyces</taxon>
    </lineage>
</organism>
<accession>Q6CIQ4</accession>
<evidence type="ECO:0000313" key="10">
    <source>
        <dbReference type="Proteomes" id="UP000000598"/>
    </source>
</evidence>
<dbReference type="InterPro" id="IPR000999">
    <property type="entry name" value="RNase_III_dom"/>
</dbReference>
<dbReference type="SUPFAM" id="SSF54768">
    <property type="entry name" value="dsRNA-binding domain-like"/>
    <property type="match status" value="1"/>
</dbReference>
<evidence type="ECO:0000256" key="3">
    <source>
        <dbReference type="ARBA" id="ARBA00022722"/>
    </source>
</evidence>
<keyword evidence="6" id="KW-0694">RNA-binding</keyword>
<dbReference type="CDD" id="cd00593">
    <property type="entry name" value="RIBOc"/>
    <property type="match status" value="1"/>
</dbReference>
<keyword evidence="4" id="KW-0255">Endonuclease</keyword>
<feature type="region of interest" description="Disordered" evidence="7">
    <location>
        <begin position="445"/>
        <end position="465"/>
    </location>
</feature>
<evidence type="ECO:0000256" key="4">
    <source>
        <dbReference type="ARBA" id="ARBA00022759"/>
    </source>
</evidence>
<dbReference type="AlphaFoldDB" id="Q6CIQ4"/>
<dbReference type="PANTHER" id="PTHR11207">
    <property type="entry name" value="RIBONUCLEASE III"/>
    <property type="match status" value="1"/>
</dbReference>
<dbReference type="InterPro" id="IPR014720">
    <property type="entry name" value="dsRBD_dom"/>
</dbReference>
<dbReference type="CDD" id="cd19876">
    <property type="entry name" value="DSRM_RNT1p-like"/>
    <property type="match status" value="1"/>
</dbReference>
<evidence type="ECO:0000256" key="5">
    <source>
        <dbReference type="ARBA" id="ARBA00022801"/>
    </source>
</evidence>
<dbReference type="GO" id="GO:0034963">
    <property type="term" value="P:box C/D sno(s)RNA processing"/>
    <property type="evidence" value="ECO:0007669"/>
    <property type="project" value="UniProtKB-ARBA"/>
</dbReference>
<dbReference type="GO" id="GO:0006364">
    <property type="term" value="P:rRNA processing"/>
    <property type="evidence" value="ECO:0007669"/>
    <property type="project" value="InterPro"/>
</dbReference>
<reference evidence="9 10" key="1">
    <citation type="journal article" date="2004" name="Nature">
        <title>Genome evolution in yeasts.</title>
        <authorList>
            <consortium name="Genolevures"/>
            <person name="Dujon B."/>
            <person name="Sherman D."/>
            <person name="Fischer G."/>
            <person name="Durrens P."/>
            <person name="Casaregola S."/>
            <person name="Lafontaine I."/>
            <person name="de Montigny J."/>
            <person name="Marck C."/>
            <person name="Neuveglise C."/>
            <person name="Talla E."/>
            <person name="Goffard N."/>
            <person name="Frangeul L."/>
            <person name="Aigle M."/>
            <person name="Anthouard V."/>
            <person name="Babour A."/>
            <person name="Barbe V."/>
            <person name="Barnay S."/>
            <person name="Blanchin S."/>
            <person name="Beckerich J.M."/>
            <person name="Beyne E."/>
            <person name="Bleykasten C."/>
            <person name="Boisrame A."/>
            <person name="Boyer J."/>
            <person name="Cattolico L."/>
            <person name="Confanioleri F."/>
            <person name="de Daruvar A."/>
            <person name="Despons L."/>
            <person name="Fabre E."/>
            <person name="Fairhead C."/>
            <person name="Ferry-Dumazet H."/>
            <person name="Groppi A."/>
            <person name="Hantraye F."/>
            <person name="Hennequin C."/>
            <person name="Jauniaux N."/>
            <person name="Joyet P."/>
            <person name="Kachouri R."/>
            <person name="Kerrest A."/>
            <person name="Koszul R."/>
            <person name="Lemaire M."/>
            <person name="Lesur I."/>
            <person name="Ma L."/>
            <person name="Muller H."/>
            <person name="Nicaud J.M."/>
            <person name="Nikolski M."/>
            <person name="Oztas S."/>
            <person name="Ozier-Kalogeropoulos O."/>
            <person name="Pellenz S."/>
            <person name="Potier S."/>
            <person name="Richard G.F."/>
            <person name="Straub M.L."/>
            <person name="Suleau A."/>
            <person name="Swennene D."/>
            <person name="Tekaia F."/>
            <person name="Wesolowski-Louvel M."/>
            <person name="Westhof E."/>
            <person name="Wirth B."/>
            <person name="Zeniou-Meyer M."/>
            <person name="Zivanovic I."/>
            <person name="Bolotin-Fukuhara M."/>
            <person name="Thierry A."/>
            <person name="Bouchier C."/>
            <person name="Caudron B."/>
            <person name="Scarpelli C."/>
            <person name="Gaillardin C."/>
            <person name="Weissenbach J."/>
            <person name="Wincker P."/>
            <person name="Souciet J.L."/>
        </authorList>
    </citation>
    <scope>NUCLEOTIDE SEQUENCE [LARGE SCALE GENOMIC DNA]</scope>
    <source>
        <strain evidence="10">ATCC 8585 / CBS 2359 / DSM 70799 / NBRC 1267 / NRRL Y-1140 / WM37</strain>
    </source>
</reference>
<dbReference type="FunFam" id="1.10.1520.10:FF:000001">
    <property type="entry name" value="Ribonuclease 3"/>
    <property type="match status" value="1"/>
</dbReference>
<dbReference type="EMBL" id="CR382126">
    <property type="protein sequence ID" value="CAG98893.1"/>
    <property type="molecule type" value="Genomic_DNA"/>
</dbReference>
<keyword evidence="10" id="KW-1185">Reference proteome</keyword>
<feature type="domain" description="RNase III" evidence="8">
    <location>
        <begin position="220"/>
        <end position="321"/>
    </location>
</feature>
<dbReference type="GO" id="GO:0003725">
    <property type="term" value="F:double-stranded RNA binding"/>
    <property type="evidence" value="ECO:0007669"/>
    <property type="project" value="InterPro"/>
</dbReference>
<name>Q6CIQ4_KLULA</name>
<dbReference type="GO" id="GO:0004525">
    <property type="term" value="F:ribonuclease III activity"/>
    <property type="evidence" value="ECO:0007669"/>
    <property type="project" value="UniProtKB-EC"/>
</dbReference>
<protein>
    <recommendedName>
        <fullName evidence="2">ribonuclease III</fullName>
        <ecNumber evidence="2">3.1.26.3</ecNumber>
    </recommendedName>
</protein>
<dbReference type="OMA" id="MIIYNKF"/>
<dbReference type="PROSITE" id="PS00517">
    <property type="entry name" value="RNASE_3_1"/>
    <property type="match status" value="1"/>
</dbReference>
<feature type="compositionally biased region" description="Acidic residues" evidence="7">
    <location>
        <begin position="163"/>
        <end position="174"/>
    </location>
</feature>
<dbReference type="GO" id="GO:0030847">
    <property type="term" value="P:termination of RNA polymerase II transcription, exosome-dependent"/>
    <property type="evidence" value="ECO:0007669"/>
    <property type="project" value="UniProtKB-ARBA"/>
</dbReference>
<feature type="region of interest" description="Disordered" evidence="7">
    <location>
        <begin position="154"/>
        <end position="174"/>
    </location>
</feature>
<dbReference type="InterPro" id="IPR036389">
    <property type="entry name" value="RNase_III_sf"/>
</dbReference>
<dbReference type="InParanoid" id="Q6CIQ4"/>
<dbReference type="InterPro" id="IPR040540">
    <property type="entry name" value="RNase_3_N"/>
</dbReference>
<dbReference type="EC" id="3.1.26.3" evidence="2"/>
<dbReference type="eggNOG" id="KOG1817">
    <property type="taxonomic scope" value="Eukaryota"/>
</dbReference>
<proteinExistence type="predicted"/>
<dbReference type="SMART" id="SM00358">
    <property type="entry name" value="DSRM"/>
    <property type="match status" value="1"/>
</dbReference>
<dbReference type="PROSITE" id="PS50142">
    <property type="entry name" value="RNASE_3_2"/>
    <property type="match status" value="1"/>
</dbReference>
<dbReference type="HOGENOM" id="CLU_026251_0_0_1"/>
<evidence type="ECO:0000259" key="8">
    <source>
        <dbReference type="PROSITE" id="PS50142"/>
    </source>
</evidence>
<comment type="catalytic activity">
    <reaction evidence="1">
        <text>Endonucleolytic cleavage to 5'-phosphomonoester.</text>
        <dbReference type="EC" id="3.1.26.3"/>
    </reaction>
</comment>
<dbReference type="Pfam" id="PF00636">
    <property type="entry name" value="Ribonuclease_3"/>
    <property type="match status" value="1"/>
</dbReference>
<dbReference type="Proteomes" id="UP000000598">
    <property type="component" value="Chromosome F"/>
</dbReference>
<dbReference type="InterPro" id="IPR044449">
    <property type="entry name" value="Rnt1/Pac1_DSRM_fungi"/>
</dbReference>
<dbReference type="SMART" id="SM00535">
    <property type="entry name" value="RIBOc"/>
    <property type="match status" value="1"/>
</dbReference>
<gene>
    <name evidence="9" type="ORF">KLLA0_F24816g</name>
</gene>
<dbReference type="Pfam" id="PF18497">
    <property type="entry name" value="RNase_3_N"/>
    <property type="match status" value="1"/>
</dbReference>
<dbReference type="GO" id="GO:0005654">
    <property type="term" value="C:nucleoplasm"/>
    <property type="evidence" value="ECO:0007669"/>
    <property type="project" value="TreeGrafter"/>
</dbReference>
<evidence type="ECO:0000256" key="6">
    <source>
        <dbReference type="ARBA" id="ARBA00022884"/>
    </source>
</evidence>
<dbReference type="STRING" id="284590.Q6CIQ4"/>
<dbReference type="GO" id="GO:0034475">
    <property type="term" value="P:U4 snRNA 3'-end processing"/>
    <property type="evidence" value="ECO:0007669"/>
    <property type="project" value="UniProtKB-ARBA"/>
</dbReference>
<evidence type="ECO:0000313" key="9">
    <source>
        <dbReference type="EMBL" id="CAG98893.1"/>
    </source>
</evidence>
<sequence>MTYIKISKSLTQHLKNCQRISEMIDGRIISNDENRIADLYTYSQIIKLEHSITDLVKQLKTVIELSPNIKQYHQALDQLPTMSSDLIPSFDRYQLKLAAELTSLYQLGKLELFNNIIHYSDKFKSGSSTPILPELQNENLDLLSANVTKSLHINSHENSKATDEEEEEDDDEDGYEVIDNAVTDLKKGKEWPPKLPKIKNPVIRARVFIHKSMINDKLYLTDQEIIRSHNERLEFLGDSILNTTMTTIIYNKFPHFDEGQLSQLRMRLINNELLKEWSFLYKFPDELKTHNVKPDDNKDGKQKLYADVFEAYIGGLVEDNGKKNLPKIRKWLAKLAEPVISKGLNSDITLENTTEVDVNAKKTLYSLIGYAALNLHYYPVHKPTSTDPNAIVECRITGGKVLGRGVGKNIKIAGMRAAEDVLNNKELIEKYVSLRASLPKSESVIKANNDNTKKRKHEGHSNDRGKLKLLADGSFAFK</sequence>
<dbReference type="SUPFAM" id="SSF69065">
    <property type="entry name" value="RNase III domain-like"/>
    <property type="match status" value="1"/>
</dbReference>
<dbReference type="Gene3D" id="3.30.160.20">
    <property type="match status" value="1"/>
</dbReference>
<dbReference type="FunCoup" id="Q6CIQ4">
    <property type="interactions" value="304"/>
</dbReference>
<dbReference type="PaxDb" id="284590-Q6CIQ4"/>
<dbReference type="KEGG" id="kla:KLLA0_F24816g"/>
<keyword evidence="3" id="KW-0540">Nuclease</keyword>
<evidence type="ECO:0000256" key="1">
    <source>
        <dbReference type="ARBA" id="ARBA00000109"/>
    </source>
</evidence>
<evidence type="ECO:0000256" key="2">
    <source>
        <dbReference type="ARBA" id="ARBA00012177"/>
    </source>
</evidence>
<dbReference type="PANTHER" id="PTHR11207:SF0">
    <property type="entry name" value="RIBONUCLEASE 3"/>
    <property type="match status" value="1"/>
</dbReference>
<dbReference type="Gene3D" id="1.10.1520.10">
    <property type="entry name" value="Ribonuclease III domain"/>
    <property type="match status" value="1"/>
</dbReference>
<dbReference type="Pfam" id="PF00035">
    <property type="entry name" value="dsrm"/>
    <property type="match status" value="1"/>
</dbReference>
<keyword evidence="5" id="KW-0378">Hydrolase</keyword>
<evidence type="ECO:0000256" key="7">
    <source>
        <dbReference type="SAM" id="MobiDB-lite"/>
    </source>
</evidence>